<evidence type="ECO:0000256" key="3">
    <source>
        <dbReference type="ARBA" id="ARBA00022729"/>
    </source>
</evidence>
<evidence type="ECO:0000256" key="5">
    <source>
        <dbReference type="ARBA" id="ARBA00023237"/>
    </source>
</evidence>
<dbReference type="RefSeq" id="WP_377063328.1">
    <property type="nucleotide sequence ID" value="NZ_JBHSJJ010000004.1"/>
</dbReference>
<dbReference type="Pfam" id="PF07980">
    <property type="entry name" value="SusD_RagB"/>
    <property type="match status" value="1"/>
</dbReference>
<protein>
    <submittedName>
        <fullName evidence="8">RagB/SusD family nutrient uptake outer membrane protein</fullName>
    </submittedName>
</protein>
<dbReference type="InterPro" id="IPR011990">
    <property type="entry name" value="TPR-like_helical_dom_sf"/>
</dbReference>
<keyword evidence="3" id="KW-0732">Signal</keyword>
<comment type="caution">
    <text evidence="8">The sequence shown here is derived from an EMBL/GenBank/DDBJ whole genome shotgun (WGS) entry which is preliminary data.</text>
</comment>
<organism evidence="8 9">
    <name type="scientific">Negadavirga shengliensis</name>
    <dbReference type="NCBI Taxonomy" id="1389218"/>
    <lineage>
        <taxon>Bacteria</taxon>
        <taxon>Pseudomonadati</taxon>
        <taxon>Bacteroidota</taxon>
        <taxon>Cytophagia</taxon>
        <taxon>Cytophagales</taxon>
        <taxon>Cyclobacteriaceae</taxon>
        <taxon>Negadavirga</taxon>
    </lineage>
</organism>
<sequence>MKSYIKSFSLIILLSGMYLSCGEEFLEEIPLDRFSPENLLVNEAGYDAAVVALYRAARLEHSVGGVNFDYMNLGTDLVEWGRPDGRGFKDYTLLNPQSNEASSYWDWAYKDMIRQCNLILDDIDNPELDISEAGRDNVSGQAKFFRGYTYNVLVNLYGGVPIVDQRLIEPRFDFTRTSREEVLRFIANDLEEAGQELPPVSNISDGRIYQGAAYHLLSEVYISLGLETGDQTFYEKAVEAASKVINGETGHYQLMTERFGDLSKPGDVFSDLFRYNQQNRSSGNLEVIWAWQFEAFTIGGGEPRGNNSSRLWGPEQERIRSPNGINNLFAADSLNRGIGVMSLLNYWKYDIWQLDPDDMRNSRYNVRRDFYYNNPADEEYFGRKVLTGRDAQGRLVVAREDGSLTDWVLDTLRMYYPWISKIDGRPFADDPSAGQTANDFIKMRLAETYLLRAEAYFRSGDPQRAADDINVVRSRANAVLIGADQVDIDFILDERARELVVEEPRMRTLIRMGLLYDRVMRYNYSSATTVQPHNNLWPIPQSFIDANVEARIEQNPGYPGGS</sequence>
<accession>A0ABV9SZ16</accession>
<dbReference type="SUPFAM" id="SSF48452">
    <property type="entry name" value="TPR-like"/>
    <property type="match status" value="1"/>
</dbReference>
<proteinExistence type="inferred from homology"/>
<keyword evidence="9" id="KW-1185">Reference proteome</keyword>
<comment type="subcellular location">
    <subcellularLocation>
        <location evidence="1">Cell outer membrane</location>
    </subcellularLocation>
</comment>
<feature type="domain" description="SusD-like N-terminal" evidence="7">
    <location>
        <begin position="97"/>
        <end position="221"/>
    </location>
</feature>
<dbReference type="InterPro" id="IPR012944">
    <property type="entry name" value="SusD_RagB_dom"/>
</dbReference>
<evidence type="ECO:0000256" key="2">
    <source>
        <dbReference type="ARBA" id="ARBA00006275"/>
    </source>
</evidence>
<keyword evidence="4" id="KW-0472">Membrane</keyword>
<feature type="domain" description="RagB/SusD" evidence="6">
    <location>
        <begin position="430"/>
        <end position="558"/>
    </location>
</feature>
<comment type="similarity">
    <text evidence="2">Belongs to the SusD family.</text>
</comment>
<name>A0ABV9SZ16_9BACT</name>
<reference evidence="9" key="1">
    <citation type="journal article" date="2019" name="Int. J. Syst. Evol. Microbiol.">
        <title>The Global Catalogue of Microorganisms (GCM) 10K type strain sequencing project: providing services to taxonomists for standard genome sequencing and annotation.</title>
        <authorList>
            <consortium name="The Broad Institute Genomics Platform"/>
            <consortium name="The Broad Institute Genome Sequencing Center for Infectious Disease"/>
            <person name="Wu L."/>
            <person name="Ma J."/>
        </authorList>
    </citation>
    <scope>NUCLEOTIDE SEQUENCE [LARGE SCALE GENOMIC DNA]</scope>
    <source>
        <strain evidence="9">CGMCC 4.7466</strain>
    </source>
</reference>
<evidence type="ECO:0000259" key="6">
    <source>
        <dbReference type="Pfam" id="PF07980"/>
    </source>
</evidence>
<evidence type="ECO:0000256" key="4">
    <source>
        <dbReference type="ARBA" id="ARBA00023136"/>
    </source>
</evidence>
<dbReference type="InterPro" id="IPR033985">
    <property type="entry name" value="SusD-like_N"/>
</dbReference>
<evidence type="ECO:0000313" key="9">
    <source>
        <dbReference type="Proteomes" id="UP001595818"/>
    </source>
</evidence>
<evidence type="ECO:0000259" key="7">
    <source>
        <dbReference type="Pfam" id="PF14322"/>
    </source>
</evidence>
<dbReference type="EMBL" id="JBHSJJ010000004">
    <property type="protein sequence ID" value="MFC4871651.1"/>
    <property type="molecule type" value="Genomic_DNA"/>
</dbReference>
<gene>
    <name evidence="8" type="ORF">ACFPFU_08135</name>
</gene>
<dbReference type="Gene3D" id="1.25.40.390">
    <property type="match status" value="1"/>
</dbReference>
<evidence type="ECO:0000256" key="1">
    <source>
        <dbReference type="ARBA" id="ARBA00004442"/>
    </source>
</evidence>
<dbReference type="Proteomes" id="UP001595818">
    <property type="component" value="Unassembled WGS sequence"/>
</dbReference>
<evidence type="ECO:0000313" key="8">
    <source>
        <dbReference type="EMBL" id="MFC4871651.1"/>
    </source>
</evidence>
<keyword evidence="5" id="KW-0998">Cell outer membrane</keyword>
<dbReference type="Pfam" id="PF14322">
    <property type="entry name" value="SusD-like_3"/>
    <property type="match status" value="1"/>
</dbReference>